<reference evidence="6 7" key="1">
    <citation type="submission" date="2014-09" db="EMBL/GenBank/DDBJ databases">
        <authorList>
            <person name="Ellenberger Sabrina"/>
        </authorList>
    </citation>
    <scope>NUCLEOTIDE SEQUENCE [LARGE SCALE GENOMIC DNA]</scope>
    <source>
        <strain evidence="6 7">CBS 412.66</strain>
    </source>
</reference>
<dbReference type="Proteomes" id="UP000054107">
    <property type="component" value="Unassembled WGS sequence"/>
</dbReference>
<dbReference type="Pfam" id="PF03828">
    <property type="entry name" value="PAP_assoc"/>
    <property type="match status" value="1"/>
</dbReference>
<proteinExistence type="predicted"/>
<organism evidence="6 7">
    <name type="scientific">Parasitella parasitica</name>
    <dbReference type="NCBI Taxonomy" id="35722"/>
    <lineage>
        <taxon>Eukaryota</taxon>
        <taxon>Fungi</taxon>
        <taxon>Fungi incertae sedis</taxon>
        <taxon>Mucoromycota</taxon>
        <taxon>Mucoromycotina</taxon>
        <taxon>Mucoromycetes</taxon>
        <taxon>Mucorales</taxon>
        <taxon>Mucorineae</taxon>
        <taxon>Mucoraceae</taxon>
        <taxon>Parasitella</taxon>
    </lineage>
</organism>
<keyword evidence="3" id="KW-0460">Magnesium</keyword>
<name>A0A0B7NMR5_9FUNG</name>
<evidence type="ECO:0000256" key="2">
    <source>
        <dbReference type="ARBA" id="ARBA00022723"/>
    </source>
</evidence>
<dbReference type="SUPFAM" id="SSF81631">
    <property type="entry name" value="PAP/OAS1 substrate-binding domain"/>
    <property type="match status" value="1"/>
</dbReference>
<dbReference type="EMBL" id="LN733886">
    <property type="protein sequence ID" value="CEP18692.1"/>
    <property type="molecule type" value="Genomic_DNA"/>
</dbReference>
<dbReference type="PANTHER" id="PTHR12271:SF40">
    <property type="entry name" value="POLY(A) RNA POLYMERASE GLD2"/>
    <property type="match status" value="1"/>
</dbReference>
<dbReference type="PANTHER" id="PTHR12271">
    <property type="entry name" value="POLY A POLYMERASE CID PAP -RELATED"/>
    <property type="match status" value="1"/>
</dbReference>
<dbReference type="OrthoDB" id="2274644at2759"/>
<dbReference type="STRING" id="35722.A0A0B7NMR5"/>
<accession>A0A0B7NMR5</accession>
<dbReference type="InterPro" id="IPR002058">
    <property type="entry name" value="PAP_assoc"/>
</dbReference>
<dbReference type="GO" id="GO:0046872">
    <property type="term" value="F:metal ion binding"/>
    <property type="evidence" value="ECO:0007669"/>
    <property type="project" value="UniProtKB-KW"/>
</dbReference>
<sequence length="619" mass="71116">MRKPSDEDKQELYEYMVLFDMTESRSSGREPHAVPERLMESFLSSKGFRYQEIASFGTSRNNNSPSNKLEVMQYSEYVTDSRYITGEFASIGKMPNNMKLYLHYPSYCRDDNRIQEKSQSSFPRNTSPYNGTPMEITRDEDRQITLDPFAIDKIINAKPELISKAWTLVNERVNVIRKIFAVHFPTYYMKFTPFGSSVSGIAFPNANLNINIEMDMPDMIRLLQGPSNETLVEPHNFEYMSKVLKSVGATKIKYDPMLSSTSFRLDYVAYEYVFNQEIATKSTDLIKQYLKLDSRVLPFIKTLKFFAYLSNNSIRSYAYVIMALSFLVSVDPPVLPNLQNINHRDITDFCMSNDCMTKKMFWETAIHKGTLVGATARFHDCIKYDADASPCSHRVKKNGNSLYWNSSNRSTVGQLFIDFMYYYGYEFDYKRFAVSLKMGGVANRKEVFKNNPLVIEDPVLSGVNLGAGIVGPQGLQKFQCILRGAFTLLYGGVSFEQVITNTQDIQQYSDFRGVYSKQPRYKPFLRIVWTPSTKTIALVGLPKIPEQNRASFCYCDRIRSLFASYGIVNRLIDLDYTVKQVTFTDAKRNVNNILIPTSFTFDGKEVYLVELYDTITQAN</sequence>
<gene>
    <name evidence="6" type="primary">PARPA_12999.1 scaffold 45703</name>
</gene>
<dbReference type="GO" id="GO:0016779">
    <property type="term" value="F:nucleotidyltransferase activity"/>
    <property type="evidence" value="ECO:0007669"/>
    <property type="project" value="TreeGrafter"/>
</dbReference>
<feature type="region of interest" description="Disordered" evidence="4">
    <location>
        <begin position="116"/>
        <end position="135"/>
    </location>
</feature>
<keyword evidence="1" id="KW-0808">Transferase</keyword>
<evidence type="ECO:0000256" key="3">
    <source>
        <dbReference type="ARBA" id="ARBA00022842"/>
    </source>
</evidence>
<evidence type="ECO:0000259" key="5">
    <source>
        <dbReference type="Pfam" id="PF03828"/>
    </source>
</evidence>
<evidence type="ECO:0000256" key="4">
    <source>
        <dbReference type="SAM" id="MobiDB-lite"/>
    </source>
</evidence>
<feature type="domain" description="PAP-associated" evidence="5">
    <location>
        <begin position="412"/>
        <end position="459"/>
    </location>
</feature>
<dbReference type="GO" id="GO:0031123">
    <property type="term" value="P:RNA 3'-end processing"/>
    <property type="evidence" value="ECO:0007669"/>
    <property type="project" value="TreeGrafter"/>
</dbReference>
<evidence type="ECO:0000313" key="6">
    <source>
        <dbReference type="EMBL" id="CEP18692.1"/>
    </source>
</evidence>
<dbReference type="AlphaFoldDB" id="A0A0B7NMR5"/>
<dbReference type="Gene3D" id="1.10.1410.10">
    <property type="match status" value="1"/>
</dbReference>
<feature type="compositionally biased region" description="Polar residues" evidence="4">
    <location>
        <begin position="117"/>
        <end position="130"/>
    </location>
</feature>
<protein>
    <recommendedName>
        <fullName evidence="5">PAP-associated domain-containing protein</fullName>
    </recommendedName>
</protein>
<keyword evidence="7" id="KW-1185">Reference proteome</keyword>
<evidence type="ECO:0000313" key="7">
    <source>
        <dbReference type="Proteomes" id="UP000054107"/>
    </source>
</evidence>
<keyword evidence="2" id="KW-0479">Metal-binding</keyword>
<evidence type="ECO:0000256" key="1">
    <source>
        <dbReference type="ARBA" id="ARBA00022679"/>
    </source>
</evidence>